<name>A0AA40KW78_9HYME</name>
<evidence type="ECO:0000313" key="3">
    <source>
        <dbReference type="Proteomes" id="UP001177670"/>
    </source>
</evidence>
<proteinExistence type="predicted"/>
<dbReference type="EMBL" id="JAHYIQ010000002">
    <property type="protein sequence ID" value="KAK1135197.1"/>
    <property type="molecule type" value="Genomic_DNA"/>
</dbReference>
<evidence type="ECO:0000313" key="2">
    <source>
        <dbReference type="EMBL" id="KAK1135197.1"/>
    </source>
</evidence>
<sequence>MSLDAGGTPEGARQQEAVETVDKREDANPLEKRLPSSKRYAEPPFAPGQGYTRSDLLPAAAPGSQRAAVAAAAAGLPSQGHWLMHQGSPSCIYECV</sequence>
<feature type="region of interest" description="Disordered" evidence="1">
    <location>
        <begin position="1"/>
        <end position="57"/>
    </location>
</feature>
<comment type="caution">
    <text evidence="2">The sequence shown here is derived from an EMBL/GenBank/DDBJ whole genome shotgun (WGS) entry which is preliminary data.</text>
</comment>
<protein>
    <submittedName>
        <fullName evidence="2">Uncharacterized protein</fullName>
    </submittedName>
</protein>
<dbReference type="AlphaFoldDB" id="A0AA40KW78"/>
<keyword evidence="3" id="KW-1185">Reference proteome</keyword>
<reference evidence="2" key="1">
    <citation type="submission" date="2021-10" db="EMBL/GenBank/DDBJ databases">
        <title>Melipona bicolor Genome sequencing and assembly.</title>
        <authorList>
            <person name="Araujo N.S."/>
            <person name="Arias M.C."/>
        </authorList>
    </citation>
    <scope>NUCLEOTIDE SEQUENCE</scope>
    <source>
        <strain evidence="2">USP_2M_L1-L4_2017</strain>
        <tissue evidence="2">Whole body</tissue>
    </source>
</reference>
<dbReference type="Proteomes" id="UP001177670">
    <property type="component" value="Unassembled WGS sequence"/>
</dbReference>
<feature type="compositionally biased region" description="Basic and acidic residues" evidence="1">
    <location>
        <begin position="20"/>
        <end position="34"/>
    </location>
</feature>
<accession>A0AA40KW78</accession>
<gene>
    <name evidence="2" type="ORF">K0M31_007969</name>
</gene>
<organism evidence="2 3">
    <name type="scientific">Melipona bicolor</name>
    <dbReference type="NCBI Taxonomy" id="60889"/>
    <lineage>
        <taxon>Eukaryota</taxon>
        <taxon>Metazoa</taxon>
        <taxon>Ecdysozoa</taxon>
        <taxon>Arthropoda</taxon>
        <taxon>Hexapoda</taxon>
        <taxon>Insecta</taxon>
        <taxon>Pterygota</taxon>
        <taxon>Neoptera</taxon>
        <taxon>Endopterygota</taxon>
        <taxon>Hymenoptera</taxon>
        <taxon>Apocrita</taxon>
        <taxon>Aculeata</taxon>
        <taxon>Apoidea</taxon>
        <taxon>Anthophila</taxon>
        <taxon>Apidae</taxon>
        <taxon>Melipona</taxon>
    </lineage>
</organism>
<evidence type="ECO:0000256" key="1">
    <source>
        <dbReference type="SAM" id="MobiDB-lite"/>
    </source>
</evidence>